<reference evidence="2" key="1">
    <citation type="submission" date="2022-11" db="UniProtKB">
        <authorList>
            <consortium name="WormBaseParasite"/>
        </authorList>
    </citation>
    <scope>IDENTIFICATION</scope>
</reference>
<dbReference type="AlphaFoldDB" id="A0A914DQA1"/>
<dbReference type="Proteomes" id="UP000887540">
    <property type="component" value="Unplaced"/>
</dbReference>
<sequence length="409" mass="48303">MLFLFPLGLMFNKKNRRQSRKVSYYANRMMVDVNKAVEDGDFYWINDTLNDSTDEDNNLVQYMVNLMIKDLDDESRDLVEEKIITEKALQEIATFRQQTTDENLNETGDEKIPTYEFILEVEKFFQNIITVLENIDLEQDTMLIEESSVAEFLNDAKIRLKHIGETNEKLTSEGYEPAQMTFLEMRLYKTIIHTDYIQILNLIPEDCKHFSETDKTKIHAKLKEMEEYFDIINSSKYDDDEDAESGRTPIFIFYLEYARMIEELANFYDLFKINEQGEFDEHVTQDKKIKIQQSVQNMKTHFINSNKIKQHNKSLQGYIEEYFPTIAELYCEAVDLKGDPKRSPNKALELLNKVETIYDTFGSLWENEISLDELKGIRETIMKSREGIEQNPQDSYKYTLQVVFKLLLK</sequence>
<protein>
    <submittedName>
        <fullName evidence="2">Uncharacterized protein</fullName>
    </submittedName>
</protein>
<keyword evidence="1" id="KW-1185">Reference proteome</keyword>
<organism evidence="1 2">
    <name type="scientific">Acrobeloides nanus</name>
    <dbReference type="NCBI Taxonomy" id="290746"/>
    <lineage>
        <taxon>Eukaryota</taxon>
        <taxon>Metazoa</taxon>
        <taxon>Ecdysozoa</taxon>
        <taxon>Nematoda</taxon>
        <taxon>Chromadorea</taxon>
        <taxon>Rhabditida</taxon>
        <taxon>Tylenchina</taxon>
        <taxon>Cephalobomorpha</taxon>
        <taxon>Cephaloboidea</taxon>
        <taxon>Cephalobidae</taxon>
        <taxon>Acrobeloides</taxon>
    </lineage>
</organism>
<name>A0A914DQA1_9BILA</name>
<accession>A0A914DQA1</accession>
<proteinExistence type="predicted"/>
<dbReference type="WBParaSite" id="ACRNAN_scaffold3292.g15106.t1">
    <property type="protein sequence ID" value="ACRNAN_scaffold3292.g15106.t1"/>
    <property type="gene ID" value="ACRNAN_scaffold3292.g15106"/>
</dbReference>
<evidence type="ECO:0000313" key="1">
    <source>
        <dbReference type="Proteomes" id="UP000887540"/>
    </source>
</evidence>
<evidence type="ECO:0000313" key="2">
    <source>
        <dbReference type="WBParaSite" id="ACRNAN_scaffold3292.g15106.t1"/>
    </source>
</evidence>